<reference evidence="5" key="1">
    <citation type="submission" date="2023-08" db="EMBL/GenBank/DDBJ databases">
        <authorList>
            <person name="Messyasz A."/>
            <person name="Mannisto M.K."/>
            <person name="Kerkhof L.J."/>
            <person name="Haggblom M."/>
        </authorList>
    </citation>
    <scope>NUCLEOTIDE SEQUENCE</scope>
    <source>
        <strain evidence="5">X5P6</strain>
    </source>
</reference>
<accession>A0AAU7ZNF5</accession>
<name>A0AAU7ZNF5_9BACT</name>
<evidence type="ECO:0000256" key="3">
    <source>
        <dbReference type="ARBA" id="ARBA00022679"/>
    </source>
</evidence>
<evidence type="ECO:0000256" key="1">
    <source>
        <dbReference type="ARBA" id="ARBA00006739"/>
    </source>
</evidence>
<comment type="similarity">
    <text evidence="1">Belongs to the glycosyltransferase 2 family.</text>
</comment>
<feature type="domain" description="Glycosyltransferase 2-like" evidence="4">
    <location>
        <begin position="10"/>
        <end position="134"/>
    </location>
</feature>
<evidence type="ECO:0000313" key="5">
    <source>
        <dbReference type="EMBL" id="XCB32463.1"/>
    </source>
</evidence>
<keyword evidence="3" id="KW-0808">Transferase</keyword>
<dbReference type="Pfam" id="PF00535">
    <property type="entry name" value="Glycos_transf_2"/>
    <property type="match status" value="1"/>
</dbReference>
<dbReference type="SUPFAM" id="SSF53448">
    <property type="entry name" value="Nucleotide-diphospho-sugar transferases"/>
    <property type="match status" value="1"/>
</dbReference>
<dbReference type="KEGG" id="tpsc:RBB77_18770"/>
<dbReference type="RefSeq" id="WP_353063311.1">
    <property type="nucleotide sequence ID" value="NZ_CP132942.1"/>
</dbReference>
<organism evidence="5">
    <name type="scientific">Tunturiibacter psychrotolerans</name>
    <dbReference type="NCBI Taxonomy" id="3069686"/>
    <lineage>
        <taxon>Bacteria</taxon>
        <taxon>Pseudomonadati</taxon>
        <taxon>Acidobacteriota</taxon>
        <taxon>Terriglobia</taxon>
        <taxon>Terriglobales</taxon>
        <taxon>Acidobacteriaceae</taxon>
        <taxon>Tunturiibacter</taxon>
    </lineage>
</organism>
<reference evidence="5" key="2">
    <citation type="journal article" date="2024" name="Environ. Microbiol.">
        <title>Genome analysis and description of Tunturibacter gen. nov. expands the diversity of Terriglobia in tundra soils.</title>
        <authorList>
            <person name="Messyasz A."/>
            <person name="Mannisto M.K."/>
            <person name="Kerkhof L.J."/>
            <person name="Haggblom M.M."/>
        </authorList>
    </citation>
    <scope>NUCLEOTIDE SEQUENCE</scope>
    <source>
        <strain evidence="5">X5P6</strain>
    </source>
</reference>
<proteinExistence type="inferred from homology"/>
<protein>
    <submittedName>
        <fullName evidence="5">Glycosyltransferase family 2 protein</fullName>
    </submittedName>
</protein>
<dbReference type="PANTHER" id="PTHR43630">
    <property type="entry name" value="POLY-BETA-1,6-N-ACETYL-D-GLUCOSAMINE SYNTHASE"/>
    <property type="match status" value="1"/>
</dbReference>
<evidence type="ECO:0000259" key="4">
    <source>
        <dbReference type="Pfam" id="PF00535"/>
    </source>
</evidence>
<dbReference type="AlphaFoldDB" id="A0AAU7ZNF5"/>
<dbReference type="EMBL" id="CP132942">
    <property type="protein sequence ID" value="XCB32463.1"/>
    <property type="molecule type" value="Genomic_DNA"/>
</dbReference>
<evidence type="ECO:0000256" key="2">
    <source>
        <dbReference type="ARBA" id="ARBA00022676"/>
    </source>
</evidence>
<gene>
    <name evidence="5" type="ORF">RBB77_18770</name>
</gene>
<dbReference type="InterPro" id="IPR029044">
    <property type="entry name" value="Nucleotide-diphossugar_trans"/>
</dbReference>
<dbReference type="GO" id="GO:0016757">
    <property type="term" value="F:glycosyltransferase activity"/>
    <property type="evidence" value="ECO:0007669"/>
    <property type="project" value="UniProtKB-KW"/>
</dbReference>
<dbReference type="CDD" id="cd06423">
    <property type="entry name" value="CESA_like"/>
    <property type="match status" value="1"/>
</dbReference>
<dbReference type="Gene3D" id="3.90.550.10">
    <property type="entry name" value="Spore Coat Polysaccharide Biosynthesis Protein SpsA, Chain A"/>
    <property type="match status" value="1"/>
</dbReference>
<dbReference type="InterPro" id="IPR001173">
    <property type="entry name" value="Glyco_trans_2-like"/>
</dbReference>
<dbReference type="PANTHER" id="PTHR43630:SF1">
    <property type="entry name" value="POLY-BETA-1,6-N-ACETYL-D-GLUCOSAMINE SYNTHASE"/>
    <property type="match status" value="1"/>
</dbReference>
<keyword evidence="2" id="KW-0328">Glycosyltransferase</keyword>
<sequence length="306" mass="35366">MGNNSIPYVLITPARNEQAFIEKTIQSVIKQSVLPLKWVIVNDGSTDATSDIVRPHLAKHPWIEVVDLPVRRERNFAAKVYAFNAGQEKVKDLCYEVIGNLDADVSLDYDHFEFLQAEFRKDPCLGVAGTIFKEHGYSSETDSFEGRNHVSGQCQLFRRQCFEEIGGYRPNKAGGIDWMAVTTARMMGWTTRSFREKSFFHHRTLGTAERGRLASSFSYGEKDYYLGGHPIWELFRVTYRMTKRPYLLDGVALGLGYLWAFLRQVERPVSDQLMRFHRKEQMQKLKTILRSLMTFRRIDSFEAKPS</sequence>